<dbReference type="EMBL" id="LXQA010108315">
    <property type="protein sequence ID" value="MCI18064.1"/>
    <property type="molecule type" value="Genomic_DNA"/>
</dbReference>
<reference evidence="2 3" key="1">
    <citation type="journal article" date="2018" name="Front. Plant Sci.">
        <title>Red Clover (Trifolium pratense) and Zigzag Clover (T. medium) - A Picture of Genomic Similarities and Differences.</title>
        <authorList>
            <person name="Dluhosova J."/>
            <person name="Istvanek J."/>
            <person name="Nedelnik J."/>
            <person name="Repkova J."/>
        </authorList>
    </citation>
    <scope>NUCLEOTIDE SEQUENCE [LARGE SCALE GENOMIC DNA]</scope>
    <source>
        <strain evidence="3">cv. 10/8</strain>
        <tissue evidence="2">Leaf</tissue>
    </source>
</reference>
<dbReference type="Proteomes" id="UP000265520">
    <property type="component" value="Unassembled WGS sequence"/>
</dbReference>
<feature type="region of interest" description="Disordered" evidence="1">
    <location>
        <begin position="1"/>
        <end position="39"/>
    </location>
</feature>
<feature type="compositionally biased region" description="Polar residues" evidence="1">
    <location>
        <begin position="20"/>
        <end position="31"/>
    </location>
</feature>
<accession>A0A392Q1T1</accession>
<feature type="non-terminal residue" evidence="2">
    <location>
        <position position="1"/>
    </location>
</feature>
<feature type="compositionally biased region" description="Basic and acidic residues" evidence="1">
    <location>
        <begin position="10"/>
        <end position="19"/>
    </location>
</feature>
<proteinExistence type="predicted"/>
<keyword evidence="3" id="KW-1185">Reference proteome</keyword>
<comment type="caution">
    <text evidence="2">The sequence shown here is derived from an EMBL/GenBank/DDBJ whole genome shotgun (WGS) entry which is preliminary data.</text>
</comment>
<evidence type="ECO:0000313" key="3">
    <source>
        <dbReference type="Proteomes" id="UP000265520"/>
    </source>
</evidence>
<dbReference type="AlphaFoldDB" id="A0A392Q1T1"/>
<evidence type="ECO:0000256" key="1">
    <source>
        <dbReference type="SAM" id="MobiDB-lite"/>
    </source>
</evidence>
<name>A0A392Q1T1_9FABA</name>
<evidence type="ECO:0000313" key="2">
    <source>
        <dbReference type="EMBL" id="MCI18064.1"/>
    </source>
</evidence>
<protein>
    <submittedName>
        <fullName evidence="2">Uncharacterized protein</fullName>
    </submittedName>
</protein>
<sequence>WCRGMAWSPGERKPKERTKSTPPNHSLISSHHSIDPGMGRRTSTGLVHFAWLGKRKLPKCKAYLAFTQLYDTSRNSTGWLFKALPQFVVGSKTPISESALLSYLSSALNSGFQGSVLR</sequence>
<organism evidence="2 3">
    <name type="scientific">Trifolium medium</name>
    <dbReference type="NCBI Taxonomy" id="97028"/>
    <lineage>
        <taxon>Eukaryota</taxon>
        <taxon>Viridiplantae</taxon>
        <taxon>Streptophyta</taxon>
        <taxon>Embryophyta</taxon>
        <taxon>Tracheophyta</taxon>
        <taxon>Spermatophyta</taxon>
        <taxon>Magnoliopsida</taxon>
        <taxon>eudicotyledons</taxon>
        <taxon>Gunneridae</taxon>
        <taxon>Pentapetalae</taxon>
        <taxon>rosids</taxon>
        <taxon>fabids</taxon>
        <taxon>Fabales</taxon>
        <taxon>Fabaceae</taxon>
        <taxon>Papilionoideae</taxon>
        <taxon>50 kb inversion clade</taxon>
        <taxon>NPAAA clade</taxon>
        <taxon>Hologalegina</taxon>
        <taxon>IRL clade</taxon>
        <taxon>Trifolieae</taxon>
        <taxon>Trifolium</taxon>
    </lineage>
</organism>